<dbReference type="GO" id="GO:0005634">
    <property type="term" value="C:nucleus"/>
    <property type="evidence" value="ECO:0007669"/>
    <property type="project" value="UniProtKB-SubCell"/>
</dbReference>
<dbReference type="SUPFAM" id="SSF53098">
    <property type="entry name" value="Ribonuclease H-like"/>
    <property type="match status" value="1"/>
</dbReference>
<dbReference type="InterPro" id="IPR007021">
    <property type="entry name" value="DUF659"/>
</dbReference>
<dbReference type="AlphaFoldDB" id="A0A397VQK3"/>
<dbReference type="GO" id="GO:0008270">
    <property type="term" value="F:zinc ion binding"/>
    <property type="evidence" value="ECO:0007669"/>
    <property type="project" value="UniProtKB-KW"/>
</dbReference>
<name>A0A397VQK3_9GLOM</name>
<feature type="region of interest" description="Disordered" evidence="6">
    <location>
        <begin position="482"/>
        <end position="505"/>
    </location>
</feature>
<dbReference type="OrthoDB" id="2424940at2759"/>
<organism evidence="9 10">
    <name type="scientific">Gigaspora rosea</name>
    <dbReference type="NCBI Taxonomy" id="44941"/>
    <lineage>
        <taxon>Eukaryota</taxon>
        <taxon>Fungi</taxon>
        <taxon>Fungi incertae sedis</taxon>
        <taxon>Mucoromycota</taxon>
        <taxon>Glomeromycotina</taxon>
        <taxon>Glomeromycetes</taxon>
        <taxon>Diversisporales</taxon>
        <taxon>Gigasporaceae</taxon>
        <taxon>Gigaspora</taxon>
    </lineage>
</organism>
<evidence type="ECO:0000259" key="8">
    <source>
        <dbReference type="Pfam" id="PF05699"/>
    </source>
</evidence>
<evidence type="ECO:0000256" key="1">
    <source>
        <dbReference type="ARBA" id="ARBA00004123"/>
    </source>
</evidence>
<evidence type="ECO:0000256" key="5">
    <source>
        <dbReference type="ARBA" id="ARBA00023242"/>
    </source>
</evidence>
<keyword evidence="4" id="KW-0862">Zinc</keyword>
<dbReference type="EMBL" id="QKWP01000200">
    <property type="protein sequence ID" value="RIB24800.1"/>
    <property type="molecule type" value="Genomic_DNA"/>
</dbReference>
<feature type="compositionally biased region" description="Polar residues" evidence="6">
    <location>
        <begin position="529"/>
        <end position="541"/>
    </location>
</feature>
<comment type="subcellular location">
    <subcellularLocation>
        <location evidence="1">Nucleus</location>
    </subcellularLocation>
</comment>
<sequence>MSSYNNTEKEPISTYSLGSASSNKQQKTAASCKYCPQQWARGDISVFKMHIAHNCPEAPSEDSILNYVENQELSLKRQEQLENGMCLAFACAGVSFNVAGNEIFRAWLQDLRPAFKVPSSKILVGRIFDKQIIQVEAKMENELQNTNYITLVLTPDRKEHLYALRNYSSARHTAEFLAKEIETIITKIGTKKICAVVSDNGANVAAARRLITQKFPHIMNVSYIANWLNLISNLVLEHEIQVNNIIGGGIKRYITTRWSSYYDTIYSLLRLKVAFIRILEHDPDIISSNEVYTILNQGSFYDNLSFMVTILRPIKKSIVQLESRDSTLADCFIYLIKLAATIYRIPQNQHVTFRRYCITSINRRLLEFNDEIYYLAYFLHPKFRGCGFKKGQYKKIAKYAGTLWSAFDTAKFLSITPHSASCERVFSTLGWIYEKKRTRLAFKKLEALAKIHRYYTTHAKEEISFINRELTLEDVLAVAEETGELDGDDSDDDSSNDSNEDDEVEFESLDEILDLEERFDLNHEIFGGTNPNDNIELSSENMVDEEPNYDYDLNSVVDEFFP</sequence>
<dbReference type="PANTHER" id="PTHR46481:SF10">
    <property type="entry name" value="ZINC FINGER BED DOMAIN-CONTAINING PROTEIN 39"/>
    <property type="match status" value="1"/>
</dbReference>
<dbReference type="Proteomes" id="UP000266673">
    <property type="component" value="Unassembled WGS sequence"/>
</dbReference>
<dbReference type="InterPro" id="IPR052035">
    <property type="entry name" value="ZnF_BED_domain_contain"/>
</dbReference>
<evidence type="ECO:0000256" key="3">
    <source>
        <dbReference type="ARBA" id="ARBA00022771"/>
    </source>
</evidence>
<evidence type="ECO:0000256" key="6">
    <source>
        <dbReference type="SAM" id="MobiDB-lite"/>
    </source>
</evidence>
<evidence type="ECO:0000313" key="9">
    <source>
        <dbReference type="EMBL" id="RIB24800.1"/>
    </source>
</evidence>
<feature type="domain" description="HAT C-terminal dimerisation" evidence="8">
    <location>
        <begin position="411"/>
        <end position="453"/>
    </location>
</feature>
<evidence type="ECO:0000256" key="2">
    <source>
        <dbReference type="ARBA" id="ARBA00022723"/>
    </source>
</evidence>
<evidence type="ECO:0000313" key="10">
    <source>
        <dbReference type="Proteomes" id="UP000266673"/>
    </source>
</evidence>
<comment type="caution">
    <text evidence="9">The sequence shown here is derived from an EMBL/GenBank/DDBJ whole genome shotgun (WGS) entry which is preliminary data.</text>
</comment>
<feature type="region of interest" description="Disordered" evidence="6">
    <location>
        <begin position="525"/>
        <end position="548"/>
    </location>
</feature>
<dbReference type="InterPro" id="IPR012337">
    <property type="entry name" value="RNaseH-like_sf"/>
</dbReference>
<keyword evidence="3" id="KW-0863">Zinc-finger</keyword>
<reference evidence="9 10" key="1">
    <citation type="submission" date="2018-06" db="EMBL/GenBank/DDBJ databases">
        <title>Comparative genomics reveals the genomic features of Rhizophagus irregularis, R. cerebriforme, R. diaphanum and Gigaspora rosea, and their symbiotic lifestyle signature.</title>
        <authorList>
            <person name="Morin E."/>
            <person name="San Clemente H."/>
            <person name="Chen E.C.H."/>
            <person name="De La Providencia I."/>
            <person name="Hainaut M."/>
            <person name="Kuo A."/>
            <person name="Kohler A."/>
            <person name="Murat C."/>
            <person name="Tang N."/>
            <person name="Roy S."/>
            <person name="Loubradou J."/>
            <person name="Henrissat B."/>
            <person name="Grigoriev I.V."/>
            <person name="Corradi N."/>
            <person name="Roux C."/>
            <person name="Martin F.M."/>
        </authorList>
    </citation>
    <scope>NUCLEOTIDE SEQUENCE [LARGE SCALE GENOMIC DNA]</scope>
    <source>
        <strain evidence="9 10">DAOM 194757</strain>
    </source>
</reference>
<dbReference type="PANTHER" id="PTHR46481">
    <property type="entry name" value="ZINC FINGER BED DOMAIN-CONTAINING PROTEIN 4"/>
    <property type="match status" value="1"/>
</dbReference>
<gene>
    <name evidence="9" type="ORF">C2G38_2241796</name>
</gene>
<dbReference type="Pfam" id="PF05699">
    <property type="entry name" value="Dimer_Tnp_hAT"/>
    <property type="match status" value="1"/>
</dbReference>
<keyword evidence="2" id="KW-0479">Metal-binding</keyword>
<dbReference type="InterPro" id="IPR008906">
    <property type="entry name" value="HATC_C_dom"/>
</dbReference>
<dbReference type="Pfam" id="PF04937">
    <property type="entry name" value="DUF659"/>
    <property type="match status" value="1"/>
</dbReference>
<feature type="domain" description="DUF659" evidence="7">
    <location>
        <begin position="166"/>
        <end position="237"/>
    </location>
</feature>
<dbReference type="GO" id="GO:0046983">
    <property type="term" value="F:protein dimerization activity"/>
    <property type="evidence" value="ECO:0007669"/>
    <property type="project" value="InterPro"/>
</dbReference>
<protein>
    <submittedName>
        <fullName evidence="9">Ribonuclease H-like domain-containing protein</fullName>
    </submittedName>
</protein>
<keyword evidence="10" id="KW-1185">Reference proteome</keyword>
<proteinExistence type="predicted"/>
<accession>A0A397VQK3</accession>
<keyword evidence="5" id="KW-0539">Nucleus</keyword>
<evidence type="ECO:0000259" key="7">
    <source>
        <dbReference type="Pfam" id="PF04937"/>
    </source>
</evidence>
<evidence type="ECO:0000256" key="4">
    <source>
        <dbReference type="ARBA" id="ARBA00022833"/>
    </source>
</evidence>